<evidence type="ECO:0000313" key="16">
    <source>
        <dbReference type="Proteomes" id="UP000238274"/>
    </source>
</evidence>
<keyword evidence="10" id="KW-0446">Lipid-binding</keyword>
<dbReference type="SUPFAM" id="SSF64268">
    <property type="entry name" value="PX domain"/>
    <property type="match status" value="1"/>
</dbReference>
<keyword evidence="16" id="KW-1185">Reference proteome</keyword>
<dbReference type="InterPro" id="IPR051074">
    <property type="entry name" value="Sorting_Nexin"/>
</dbReference>
<dbReference type="GO" id="GO:0000139">
    <property type="term" value="C:Golgi membrane"/>
    <property type="evidence" value="ECO:0007669"/>
    <property type="project" value="UniProtKB-SubCell"/>
</dbReference>
<dbReference type="PANTHER" id="PTHR45963:SF2">
    <property type="entry name" value="RE52028P"/>
    <property type="match status" value="1"/>
</dbReference>
<evidence type="ECO:0000256" key="4">
    <source>
        <dbReference type="ARBA" id="ARBA00010883"/>
    </source>
</evidence>
<evidence type="ECO:0000256" key="2">
    <source>
        <dbReference type="ARBA" id="ARBA00004255"/>
    </source>
</evidence>
<comment type="caution">
    <text evidence="15">The sequence shown here is derived from an EMBL/GenBank/DDBJ whole genome shotgun (WGS) entry which is preliminary data.</text>
</comment>
<evidence type="ECO:0000259" key="14">
    <source>
        <dbReference type="PROSITE" id="PS50195"/>
    </source>
</evidence>
<accession>A0A2S4WC59</accession>
<dbReference type="InterPro" id="IPR036871">
    <property type="entry name" value="PX_dom_sf"/>
</dbReference>
<dbReference type="AlphaFoldDB" id="A0A2S4WC59"/>
<dbReference type="GO" id="GO:0015031">
    <property type="term" value="P:protein transport"/>
    <property type="evidence" value="ECO:0007669"/>
    <property type="project" value="UniProtKB-KW"/>
</dbReference>
<keyword evidence="6" id="KW-0813">Transport</keyword>
<dbReference type="PROSITE" id="PS50195">
    <property type="entry name" value="PX"/>
    <property type="match status" value="1"/>
</dbReference>
<evidence type="ECO:0000313" key="15">
    <source>
        <dbReference type="EMBL" id="POW19350.1"/>
    </source>
</evidence>
<keyword evidence="8" id="KW-0653">Protein transport</keyword>
<dbReference type="GO" id="GO:0032456">
    <property type="term" value="P:endocytic recycling"/>
    <property type="evidence" value="ECO:0007669"/>
    <property type="project" value="TreeGrafter"/>
</dbReference>
<dbReference type="GO" id="GO:0034499">
    <property type="term" value="P:late endosome to Golgi transport"/>
    <property type="evidence" value="ECO:0007669"/>
    <property type="project" value="TreeGrafter"/>
</dbReference>
<dbReference type="InterPro" id="IPR001683">
    <property type="entry name" value="PX_dom"/>
</dbReference>
<evidence type="ECO:0000256" key="13">
    <source>
        <dbReference type="SAM" id="MobiDB-lite"/>
    </source>
</evidence>
<evidence type="ECO:0000256" key="9">
    <source>
        <dbReference type="ARBA" id="ARBA00023034"/>
    </source>
</evidence>
<dbReference type="GO" id="GO:0031901">
    <property type="term" value="C:early endosome membrane"/>
    <property type="evidence" value="ECO:0007669"/>
    <property type="project" value="TreeGrafter"/>
</dbReference>
<reference evidence="15 16" key="1">
    <citation type="submission" date="2017-12" db="EMBL/GenBank/DDBJ databases">
        <title>Gene loss provides genomic basis for host adaptation in cereal stripe rust fungi.</title>
        <authorList>
            <person name="Xia C."/>
        </authorList>
    </citation>
    <scope>NUCLEOTIDE SEQUENCE [LARGE SCALE GENOMIC DNA]</scope>
    <source>
        <strain evidence="15 16">93TX-2</strain>
    </source>
</reference>
<comment type="similarity">
    <text evidence="4">Belongs to the sorting nexin family.</text>
</comment>
<dbReference type="SMART" id="SM00312">
    <property type="entry name" value="PX"/>
    <property type="match status" value="1"/>
</dbReference>
<sequence length="168" mass="18855">MTPPCGRPASKLAFLQAGQCGLLPLATVLNPNTTTNIIPTKIIPDHAQHPTRSNPASNTPRTGQTLDEMYAVPENYLEIKVRNPTTYVRRHYSDFEAFRDILERETNQVNIPSLPGKVFTNLFSDEVIEMRREGLEIFLQIVAGHPLLQTGSQALCAFLHDPQWNPHN</sequence>
<evidence type="ECO:0000256" key="12">
    <source>
        <dbReference type="ARBA" id="ARBA00025533"/>
    </source>
</evidence>
<keyword evidence="9" id="KW-0333">Golgi apparatus</keyword>
<evidence type="ECO:0000256" key="10">
    <source>
        <dbReference type="ARBA" id="ARBA00023121"/>
    </source>
</evidence>
<proteinExistence type="inferred from homology"/>
<dbReference type="OrthoDB" id="5227681at2759"/>
<feature type="region of interest" description="Disordered" evidence="13">
    <location>
        <begin position="42"/>
        <end position="63"/>
    </location>
</feature>
<keyword evidence="7" id="KW-0963">Cytoplasm</keyword>
<reference evidence="16" key="3">
    <citation type="journal article" date="2018" name="Mol. Plant Microbe Interact.">
        <title>Genome sequence resources for the wheat stripe rust pathogen (Puccinia striiformis f. sp. tritici) and the barley stripe rust pathogen (Puccinia striiformis f. sp. hordei).</title>
        <authorList>
            <person name="Xia C."/>
            <person name="Wang M."/>
            <person name="Yin C."/>
            <person name="Cornejo O.E."/>
            <person name="Hulbert S.H."/>
            <person name="Chen X."/>
        </authorList>
    </citation>
    <scope>NUCLEOTIDE SEQUENCE [LARGE SCALE GENOMIC DNA]</scope>
    <source>
        <strain evidence="16">93TX-2</strain>
    </source>
</reference>
<name>A0A2S4WC59_9BASI</name>
<evidence type="ECO:0000256" key="6">
    <source>
        <dbReference type="ARBA" id="ARBA00022448"/>
    </source>
</evidence>
<organism evidence="15 16">
    <name type="scientific">Puccinia striiformis</name>
    <dbReference type="NCBI Taxonomy" id="27350"/>
    <lineage>
        <taxon>Eukaryota</taxon>
        <taxon>Fungi</taxon>
        <taxon>Dikarya</taxon>
        <taxon>Basidiomycota</taxon>
        <taxon>Pucciniomycotina</taxon>
        <taxon>Pucciniomycetes</taxon>
        <taxon>Pucciniales</taxon>
        <taxon>Pucciniaceae</taxon>
        <taxon>Puccinia</taxon>
    </lineage>
</organism>
<dbReference type="PANTHER" id="PTHR45963">
    <property type="entry name" value="RE52028P"/>
    <property type="match status" value="1"/>
</dbReference>
<evidence type="ECO:0000256" key="1">
    <source>
        <dbReference type="ARBA" id="ARBA00004179"/>
    </source>
</evidence>
<gene>
    <name evidence="15" type="ORF">PSHT_04765</name>
</gene>
<evidence type="ECO:0000256" key="3">
    <source>
        <dbReference type="ARBA" id="ARBA00004496"/>
    </source>
</evidence>
<evidence type="ECO:0000256" key="7">
    <source>
        <dbReference type="ARBA" id="ARBA00022490"/>
    </source>
</evidence>
<dbReference type="EMBL" id="PKSM01000050">
    <property type="protein sequence ID" value="POW19350.1"/>
    <property type="molecule type" value="Genomic_DNA"/>
</dbReference>
<comment type="subcellular location">
    <subcellularLocation>
        <location evidence="3">Cytoplasm</location>
    </subcellularLocation>
    <subcellularLocation>
        <location evidence="2">Golgi apparatus membrane</location>
        <topology evidence="2">Peripheral membrane protein</topology>
        <orientation evidence="2">Cytoplasmic side</orientation>
    </subcellularLocation>
    <subcellularLocation>
        <location evidence="1">Prevacuolar compartment membrane</location>
        <topology evidence="1">Peripheral membrane protein</topology>
        <orientation evidence="1">Cytoplasmic side</orientation>
    </subcellularLocation>
</comment>
<reference evidence="16" key="2">
    <citation type="journal article" date="2018" name="BMC Genomics">
        <title>Genomic insights into host adaptation between the wheat stripe rust pathogen (Puccinia striiformis f. sp. tritici) and the barley stripe rust pathogen (Puccinia striiformis f. sp. hordei).</title>
        <authorList>
            <person name="Xia C."/>
            <person name="Wang M."/>
            <person name="Yin C."/>
            <person name="Cornejo O.E."/>
            <person name="Hulbert S.H."/>
            <person name="Chen X."/>
        </authorList>
    </citation>
    <scope>NUCLEOTIDE SEQUENCE [LARGE SCALE GENOMIC DNA]</scope>
    <source>
        <strain evidence="16">93TX-2</strain>
    </source>
</reference>
<dbReference type="VEuPathDB" id="FungiDB:PSTT_10295"/>
<dbReference type="Proteomes" id="UP000238274">
    <property type="component" value="Unassembled WGS sequence"/>
</dbReference>
<feature type="domain" description="PX" evidence="14">
    <location>
        <begin position="48"/>
        <end position="165"/>
    </location>
</feature>
<evidence type="ECO:0000256" key="11">
    <source>
        <dbReference type="ARBA" id="ARBA00023136"/>
    </source>
</evidence>
<comment type="function">
    <text evidence="12">Required for retention of late Golgi membrane proteins. Component of the retrieval machinery that functions by direct interaction with the cytosolic tails of certain TGN membrane proteins during the sorting/budding process at the prevacuolar compartment. Binds phosphatidylinositol 3-phosphate (PtdIns(P3)).</text>
</comment>
<evidence type="ECO:0000256" key="5">
    <source>
        <dbReference type="ARBA" id="ARBA00020436"/>
    </source>
</evidence>
<dbReference type="Gene3D" id="3.30.1520.10">
    <property type="entry name" value="Phox-like domain"/>
    <property type="match status" value="1"/>
</dbReference>
<dbReference type="GO" id="GO:0030904">
    <property type="term" value="C:retromer complex"/>
    <property type="evidence" value="ECO:0007669"/>
    <property type="project" value="TreeGrafter"/>
</dbReference>
<keyword evidence="11" id="KW-0472">Membrane</keyword>
<dbReference type="VEuPathDB" id="FungiDB:PSHT_04765"/>
<dbReference type="Pfam" id="PF00787">
    <property type="entry name" value="PX"/>
    <property type="match status" value="1"/>
</dbReference>
<protein>
    <recommendedName>
        <fullName evidence="5">Sorting nexin-3</fullName>
    </recommendedName>
</protein>
<dbReference type="GO" id="GO:0032266">
    <property type="term" value="F:phosphatidylinositol-3-phosphate binding"/>
    <property type="evidence" value="ECO:0007669"/>
    <property type="project" value="TreeGrafter"/>
</dbReference>
<evidence type="ECO:0000256" key="8">
    <source>
        <dbReference type="ARBA" id="ARBA00022927"/>
    </source>
</evidence>
<feature type="compositionally biased region" description="Polar residues" evidence="13">
    <location>
        <begin position="50"/>
        <end position="63"/>
    </location>
</feature>